<keyword evidence="4" id="KW-0133">Cell shape</keyword>
<proteinExistence type="predicted"/>
<keyword evidence="7 8" id="KW-0472">Membrane</keyword>
<dbReference type="Proteomes" id="UP001157160">
    <property type="component" value="Unassembled WGS sequence"/>
</dbReference>
<feature type="transmembrane region" description="Helical" evidence="8">
    <location>
        <begin position="370"/>
        <end position="391"/>
    </location>
</feature>
<dbReference type="GO" id="GO:0008360">
    <property type="term" value="P:regulation of cell shape"/>
    <property type="evidence" value="ECO:0007669"/>
    <property type="project" value="UniProtKB-KW"/>
</dbReference>
<sequence>MIVAEGGVGRASLLLASGTLVSRLLGFAKAIVLALAIGQVASSAGNAFAIANQLPNNIYALIAGGVLSAVLVPQIVRASRETDGGSAFINRILTLGIVVFIVAAVIATVAAPIIVSLYVREDKIAEETLALAIVFAYWCLPQVLFYAIYSLLGEVLNARRVYGPFTWAPVVNNVVAMAGLVVFMLVYGTAAEFRDTAAWDGGAIALLAGTTTAGVAAQAAFLALFWRRAGLGFRPDFRWRGVGLGRAGKAAGWMFAMVVTSQVAAVLQTNTASIAADEAASSLALQNSWLVFMLPHSIVAVSLITVYYTRMSGHVHAGDDRALRDDVSQSLRTILLVIVFAMVGLMVLAYPFARFFEVEPENAADMAHVMLAYLPGLAAFSTLAVLQRVLYAREETRTAFWLQAVQSGIVVTSALVCSLLPVDWIAIGIATGTTIAGVTQAVLAVLVVRRRIGGIDGRRVLARTLVYLAGALLAGAVGLLIVTSMGGYDMDGWAMDALPHAALTMLAGGSAMAAVYGVLLLLGRDPEVRGLVITVRRRLGR</sequence>
<protein>
    <submittedName>
        <fullName evidence="9">Membrane protein</fullName>
    </submittedName>
</protein>
<dbReference type="InterPro" id="IPR051050">
    <property type="entry name" value="Lipid_II_flippase_MurJ/MviN"/>
</dbReference>
<comment type="subcellular location">
    <subcellularLocation>
        <location evidence="1">Cell membrane</location>
        <topology evidence="1">Multi-pass membrane protein</topology>
    </subcellularLocation>
</comment>
<dbReference type="GO" id="GO:0015648">
    <property type="term" value="F:lipid-linked peptidoglycan transporter activity"/>
    <property type="evidence" value="ECO:0007669"/>
    <property type="project" value="TreeGrafter"/>
</dbReference>
<dbReference type="InterPro" id="IPR004268">
    <property type="entry name" value="MurJ"/>
</dbReference>
<evidence type="ECO:0000256" key="1">
    <source>
        <dbReference type="ARBA" id="ARBA00004651"/>
    </source>
</evidence>
<keyword evidence="10" id="KW-1185">Reference proteome</keyword>
<comment type="caution">
    <text evidence="9">The sequence shown here is derived from an EMBL/GenBank/DDBJ whole genome shotgun (WGS) entry which is preliminary data.</text>
</comment>
<gene>
    <name evidence="9" type="ORF">GCM10025874_22740</name>
</gene>
<dbReference type="PANTHER" id="PTHR47019:SF1">
    <property type="entry name" value="LIPID II FLIPPASE MURJ"/>
    <property type="match status" value="1"/>
</dbReference>
<evidence type="ECO:0000256" key="5">
    <source>
        <dbReference type="ARBA" id="ARBA00022984"/>
    </source>
</evidence>
<evidence type="ECO:0000313" key="9">
    <source>
        <dbReference type="EMBL" id="GMA29021.1"/>
    </source>
</evidence>
<dbReference type="RefSeq" id="WP_284232709.1">
    <property type="nucleotide sequence ID" value="NZ_BSUL01000001.1"/>
</dbReference>
<feature type="transmembrane region" description="Helical" evidence="8">
    <location>
        <begin position="129"/>
        <end position="149"/>
    </location>
</feature>
<dbReference type="GO" id="GO:0005886">
    <property type="term" value="C:plasma membrane"/>
    <property type="evidence" value="ECO:0007669"/>
    <property type="project" value="UniProtKB-SubCell"/>
</dbReference>
<feature type="transmembrane region" description="Helical" evidence="8">
    <location>
        <begin position="12"/>
        <end position="38"/>
    </location>
</feature>
<evidence type="ECO:0000256" key="4">
    <source>
        <dbReference type="ARBA" id="ARBA00022960"/>
    </source>
</evidence>
<feature type="transmembrane region" description="Helical" evidence="8">
    <location>
        <begin position="170"/>
        <end position="190"/>
    </location>
</feature>
<evidence type="ECO:0000313" key="10">
    <source>
        <dbReference type="Proteomes" id="UP001157160"/>
    </source>
</evidence>
<feature type="transmembrane region" description="Helical" evidence="8">
    <location>
        <begin position="58"/>
        <end position="76"/>
    </location>
</feature>
<evidence type="ECO:0000256" key="3">
    <source>
        <dbReference type="ARBA" id="ARBA00022692"/>
    </source>
</evidence>
<evidence type="ECO:0000256" key="6">
    <source>
        <dbReference type="ARBA" id="ARBA00022989"/>
    </source>
</evidence>
<keyword evidence="5" id="KW-0573">Peptidoglycan synthesis</keyword>
<evidence type="ECO:0000256" key="2">
    <source>
        <dbReference type="ARBA" id="ARBA00022475"/>
    </source>
</evidence>
<feature type="transmembrane region" description="Helical" evidence="8">
    <location>
        <begin position="247"/>
        <end position="269"/>
    </location>
</feature>
<keyword evidence="3 8" id="KW-0812">Transmembrane</keyword>
<evidence type="ECO:0000256" key="7">
    <source>
        <dbReference type="ARBA" id="ARBA00023136"/>
    </source>
</evidence>
<dbReference type="EMBL" id="BSUL01000001">
    <property type="protein sequence ID" value="GMA29021.1"/>
    <property type="molecule type" value="Genomic_DNA"/>
</dbReference>
<feature type="transmembrane region" description="Helical" evidence="8">
    <location>
        <begin position="202"/>
        <end position="226"/>
    </location>
</feature>
<dbReference type="GO" id="GO:0034204">
    <property type="term" value="P:lipid translocation"/>
    <property type="evidence" value="ECO:0007669"/>
    <property type="project" value="TreeGrafter"/>
</dbReference>
<feature type="transmembrane region" description="Helical" evidence="8">
    <location>
        <begin position="88"/>
        <end position="117"/>
    </location>
</feature>
<evidence type="ECO:0000256" key="8">
    <source>
        <dbReference type="SAM" id="Phobius"/>
    </source>
</evidence>
<feature type="transmembrane region" description="Helical" evidence="8">
    <location>
        <begin position="427"/>
        <end position="448"/>
    </location>
</feature>
<accession>A0AA37UKN3</accession>
<dbReference type="PANTHER" id="PTHR47019">
    <property type="entry name" value="LIPID II FLIPPASE MURJ"/>
    <property type="match status" value="1"/>
</dbReference>
<feature type="transmembrane region" description="Helical" evidence="8">
    <location>
        <begin position="398"/>
        <end position="421"/>
    </location>
</feature>
<dbReference type="GO" id="GO:0009252">
    <property type="term" value="P:peptidoglycan biosynthetic process"/>
    <property type="evidence" value="ECO:0007669"/>
    <property type="project" value="UniProtKB-KW"/>
</dbReference>
<keyword evidence="2" id="KW-1003">Cell membrane</keyword>
<dbReference type="PRINTS" id="PR01806">
    <property type="entry name" value="VIRFACTRMVIN"/>
</dbReference>
<feature type="transmembrane region" description="Helical" evidence="8">
    <location>
        <begin position="330"/>
        <end position="350"/>
    </location>
</feature>
<feature type="transmembrane region" description="Helical" evidence="8">
    <location>
        <begin position="289"/>
        <end position="309"/>
    </location>
</feature>
<dbReference type="AlphaFoldDB" id="A0AA37UKN3"/>
<keyword evidence="6 8" id="KW-1133">Transmembrane helix</keyword>
<dbReference type="Pfam" id="PF03023">
    <property type="entry name" value="MurJ"/>
    <property type="match status" value="1"/>
</dbReference>
<reference evidence="9 10" key="1">
    <citation type="journal article" date="2014" name="Int. J. Syst. Evol. Microbiol.">
        <title>Complete genome sequence of Corynebacterium casei LMG S-19264T (=DSM 44701T), isolated from a smear-ripened cheese.</title>
        <authorList>
            <consortium name="US DOE Joint Genome Institute (JGI-PGF)"/>
            <person name="Walter F."/>
            <person name="Albersmeier A."/>
            <person name="Kalinowski J."/>
            <person name="Ruckert C."/>
        </authorList>
    </citation>
    <scope>NUCLEOTIDE SEQUENCE [LARGE SCALE GENOMIC DNA]</scope>
    <source>
        <strain evidence="9 10">NBRC 112289</strain>
    </source>
</reference>
<dbReference type="NCBIfam" id="TIGR01695">
    <property type="entry name" value="murJ_mviN"/>
    <property type="match status" value="1"/>
</dbReference>
<feature type="transmembrane region" description="Helical" evidence="8">
    <location>
        <begin position="460"/>
        <end position="482"/>
    </location>
</feature>
<feature type="transmembrane region" description="Helical" evidence="8">
    <location>
        <begin position="502"/>
        <end position="522"/>
    </location>
</feature>
<organism evidence="9 10">
    <name type="scientific">Arenivirga flava</name>
    <dbReference type="NCBI Taxonomy" id="1930060"/>
    <lineage>
        <taxon>Bacteria</taxon>
        <taxon>Bacillati</taxon>
        <taxon>Actinomycetota</taxon>
        <taxon>Actinomycetes</taxon>
        <taxon>Micrococcales</taxon>
        <taxon>Microbacteriaceae</taxon>
        <taxon>Arenivirga</taxon>
    </lineage>
</organism>
<name>A0AA37UKN3_9MICO</name>